<accession>A0ABN9LJT7</accession>
<name>A0ABN9LJT7_9NEOB</name>
<keyword evidence="1" id="KW-1133">Transmembrane helix</keyword>
<proteinExistence type="predicted"/>
<reference evidence="2" key="1">
    <citation type="submission" date="2023-07" db="EMBL/GenBank/DDBJ databases">
        <authorList>
            <person name="Stuckert A."/>
        </authorList>
    </citation>
    <scope>NUCLEOTIDE SEQUENCE</scope>
</reference>
<evidence type="ECO:0000256" key="1">
    <source>
        <dbReference type="SAM" id="Phobius"/>
    </source>
</evidence>
<dbReference type="Proteomes" id="UP001176940">
    <property type="component" value="Unassembled WGS sequence"/>
</dbReference>
<dbReference type="SUPFAM" id="SSF63712">
    <property type="entry name" value="Nicotinic receptor ligand binding domain-like"/>
    <property type="match status" value="1"/>
</dbReference>
<gene>
    <name evidence="2" type="ORF">RIMI_LOCUS9514706</name>
</gene>
<evidence type="ECO:0000313" key="3">
    <source>
        <dbReference type="Proteomes" id="UP001176940"/>
    </source>
</evidence>
<keyword evidence="3" id="KW-1185">Reference proteome</keyword>
<dbReference type="EMBL" id="CAUEEQ010019825">
    <property type="protein sequence ID" value="CAJ0942198.1"/>
    <property type="molecule type" value="Genomic_DNA"/>
</dbReference>
<sequence>MDAYNEDDLMLYWKKGNESLVTDEHIALSQFFIEEFSASSGLALYTSTGWYNRLFINFILRRHIFFFLLQSYFPAMLMVMRRGFPSGLTGELYPPEYH</sequence>
<keyword evidence="1" id="KW-0472">Membrane</keyword>
<comment type="caution">
    <text evidence="2">The sequence shown here is derived from an EMBL/GenBank/DDBJ whole genome shotgun (WGS) entry which is preliminary data.</text>
</comment>
<organism evidence="2 3">
    <name type="scientific">Ranitomeya imitator</name>
    <name type="common">mimic poison frog</name>
    <dbReference type="NCBI Taxonomy" id="111125"/>
    <lineage>
        <taxon>Eukaryota</taxon>
        <taxon>Metazoa</taxon>
        <taxon>Chordata</taxon>
        <taxon>Craniata</taxon>
        <taxon>Vertebrata</taxon>
        <taxon>Euteleostomi</taxon>
        <taxon>Amphibia</taxon>
        <taxon>Batrachia</taxon>
        <taxon>Anura</taxon>
        <taxon>Neobatrachia</taxon>
        <taxon>Hyloidea</taxon>
        <taxon>Dendrobatidae</taxon>
        <taxon>Dendrobatinae</taxon>
        <taxon>Ranitomeya</taxon>
    </lineage>
</organism>
<protein>
    <recommendedName>
        <fullName evidence="4">HTH CENPB-type domain-containing protein</fullName>
    </recommendedName>
</protein>
<evidence type="ECO:0000313" key="2">
    <source>
        <dbReference type="EMBL" id="CAJ0942198.1"/>
    </source>
</evidence>
<dbReference type="InterPro" id="IPR036734">
    <property type="entry name" value="Neur_chan_lig-bd_sf"/>
</dbReference>
<dbReference type="Gene3D" id="2.70.170.10">
    <property type="entry name" value="Neurotransmitter-gated ion-channel ligand-binding domain"/>
    <property type="match status" value="1"/>
</dbReference>
<feature type="transmembrane region" description="Helical" evidence="1">
    <location>
        <begin position="54"/>
        <end position="73"/>
    </location>
</feature>
<evidence type="ECO:0008006" key="4">
    <source>
        <dbReference type="Google" id="ProtNLM"/>
    </source>
</evidence>
<keyword evidence="1" id="KW-0812">Transmembrane</keyword>